<evidence type="ECO:0000256" key="2">
    <source>
        <dbReference type="ARBA" id="ARBA00023277"/>
    </source>
</evidence>
<sequence length="252" mass="28762">MKVFVVKDYDALSRKTAEIVVDQIRRKPDTIFCLPAGGSPIGMYKVLVDMYQQHEVDFSRLITFDMDEYVGIGPRDENSYAYFMQKHFLKYVNVDPKNVHYPDGLAEDIDEMCRLYSEQIFAMGGLDIAITGIGDDGHVAFNEPGDAFYPRTHAVDLAESTRRANARFFDGDITRVPKRACSIGMEDIMRTKTFLVVASGKHKAELIRKTFCEEMIDPQWPVSFCRMHPNCIFIIDEDAASACDPNVWKPYQ</sequence>
<dbReference type="InterPro" id="IPR037171">
    <property type="entry name" value="NagB/RpiA_transferase-like"/>
</dbReference>
<reference evidence="5 6" key="1">
    <citation type="submission" date="2018-08" db="EMBL/GenBank/DDBJ databases">
        <title>A genome reference for cultivated species of the human gut microbiota.</title>
        <authorList>
            <person name="Zou Y."/>
            <person name="Xue W."/>
            <person name="Luo G."/>
        </authorList>
    </citation>
    <scope>NUCLEOTIDE SEQUENCE [LARGE SCALE GENOMIC DNA]</scope>
    <source>
        <strain evidence="5 6">OF01-2LB</strain>
    </source>
</reference>
<keyword evidence="2" id="KW-0119">Carbohydrate metabolism</keyword>
<feature type="domain" description="Glucosamine/galactosamine-6-phosphate isomerase" evidence="4">
    <location>
        <begin position="10"/>
        <end position="226"/>
    </location>
</feature>
<dbReference type="GO" id="GO:0042802">
    <property type="term" value="F:identical protein binding"/>
    <property type="evidence" value="ECO:0007669"/>
    <property type="project" value="TreeGrafter"/>
</dbReference>
<protein>
    <recommendedName>
        <fullName evidence="3">Glucosamine-6-phosphate deaminase</fullName>
        <ecNumber evidence="3">3.5.99.6</ecNumber>
    </recommendedName>
</protein>
<dbReference type="GO" id="GO:0019262">
    <property type="term" value="P:N-acetylneuraminate catabolic process"/>
    <property type="evidence" value="ECO:0007669"/>
    <property type="project" value="TreeGrafter"/>
</dbReference>
<dbReference type="EC" id="3.5.99.6" evidence="3"/>
<dbReference type="GO" id="GO:0005737">
    <property type="term" value="C:cytoplasm"/>
    <property type="evidence" value="ECO:0007669"/>
    <property type="project" value="TreeGrafter"/>
</dbReference>
<keyword evidence="1 5" id="KW-0378">Hydrolase</keyword>
<dbReference type="Gene3D" id="3.40.50.1360">
    <property type="match status" value="1"/>
</dbReference>
<organism evidence="5 6">
    <name type="scientific">Clostridium innocuum</name>
    <dbReference type="NCBI Taxonomy" id="1522"/>
    <lineage>
        <taxon>Bacteria</taxon>
        <taxon>Bacillati</taxon>
        <taxon>Bacillota</taxon>
        <taxon>Clostridia</taxon>
        <taxon>Eubacteriales</taxon>
        <taxon>Clostridiaceae</taxon>
        <taxon>Clostridium</taxon>
    </lineage>
</organism>
<proteinExistence type="predicted"/>
<dbReference type="Pfam" id="PF01182">
    <property type="entry name" value="Glucosamine_iso"/>
    <property type="match status" value="1"/>
</dbReference>
<dbReference type="InterPro" id="IPR004547">
    <property type="entry name" value="Glucosamine6P_isomerase"/>
</dbReference>
<accession>A0A3E2W105</accession>
<dbReference type="GO" id="GO:0006043">
    <property type="term" value="P:glucosamine catabolic process"/>
    <property type="evidence" value="ECO:0007669"/>
    <property type="project" value="TreeGrafter"/>
</dbReference>
<evidence type="ECO:0000256" key="1">
    <source>
        <dbReference type="ARBA" id="ARBA00022801"/>
    </source>
</evidence>
<dbReference type="AlphaFoldDB" id="A0A3E2W105"/>
<dbReference type="PANTHER" id="PTHR11280">
    <property type="entry name" value="GLUCOSAMINE-6-PHOSPHATE ISOMERASE"/>
    <property type="match status" value="1"/>
</dbReference>
<gene>
    <name evidence="5" type="primary">nagB</name>
    <name evidence="5" type="ORF">DXA38_04475</name>
</gene>
<comment type="caution">
    <text evidence="5">The sequence shown here is derived from an EMBL/GenBank/DDBJ whole genome shotgun (WGS) entry which is preliminary data.</text>
</comment>
<evidence type="ECO:0000313" key="5">
    <source>
        <dbReference type="EMBL" id="RGC17571.1"/>
    </source>
</evidence>
<evidence type="ECO:0000313" key="6">
    <source>
        <dbReference type="Proteomes" id="UP000260025"/>
    </source>
</evidence>
<dbReference type="NCBIfam" id="TIGR00502">
    <property type="entry name" value="nagB"/>
    <property type="match status" value="1"/>
</dbReference>
<evidence type="ECO:0000259" key="4">
    <source>
        <dbReference type="Pfam" id="PF01182"/>
    </source>
</evidence>
<dbReference type="PROSITE" id="PS01161">
    <property type="entry name" value="GLC_GALNAC_ISOMERASE"/>
    <property type="match status" value="1"/>
</dbReference>
<dbReference type="CDD" id="cd01399">
    <property type="entry name" value="GlcN6P_deaminase"/>
    <property type="match status" value="1"/>
</dbReference>
<dbReference type="Proteomes" id="UP000260025">
    <property type="component" value="Unassembled WGS sequence"/>
</dbReference>
<dbReference type="PANTHER" id="PTHR11280:SF5">
    <property type="entry name" value="GLUCOSAMINE-6-PHOSPHATE ISOMERASE"/>
    <property type="match status" value="1"/>
</dbReference>
<name>A0A3E2W105_CLOIN</name>
<dbReference type="GO" id="GO:0005975">
    <property type="term" value="P:carbohydrate metabolic process"/>
    <property type="evidence" value="ECO:0007669"/>
    <property type="project" value="InterPro"/>
</dbReference>
<dbReference type="RefSeq" id="WP_117442150.1">
    <property type="nucleotide sequence ID" value="NZ_JAJFEN010000002.1"/>
</dbReference>
<evidence type="ECO:0000256" key="3">
    <source>
        <dbReference type="NCBIfam" id="TIGR00502"/>
    </source>
</evidence>
<dbReference type="GO" id="GO:0004342">
    <property type="term" value="F:glucosamine-6-phosphate deaminase activity"/>
    <property type="evidence" value="ECO:0007669"/>
    <property type="project" value="UniProtKB-UniRule"/>
</dbReference>
<dbReference type="SUPFAM" id="SSF100950">
    <property type="entry name" value="NagB/RpiA/CoA transferase-like"/>
    <property type="match status" value="1"/>
</dbReference>
<dbReference type="GO" id="GO:0006046">
    <property type="term" value="P:N-acetylglucosamine catabolic process"/>
    <property type="evidence" value="ECO:0007669"/>
    <property type="project" value="UniProtKB-UniRule"/>
</dbReference>
<dbReference type="OrthoDB" id="9791139at2"/>
<dbReference type="InterPro" id="IPR006148">
    <property type="entry name" value="Glc/Gal-6P_isomerase"/>
</dbReference>
<dbReference type="EMBL" id="QVEV01000004">
    <property type="protein sequence ID" value="RGC17571.1"/>
    <property type="molecule type" value="Genomic_DNA"/>
</dbReference>
<dbReference type="InterPro" id="IPR018321">
    <property type="entry name" value="Glucosamine6P_isomerase_CS"/>
</dbReference>